<evidence type="ECO:0000313" key="2">
    <source>
        <dbReference type="Proteomes" id="UP000232688"/>
    </source>
</evidence>
<accession>A0A2N0QNR8</accession>
<gene>
    <name evidence="1" type="ORF">RhiirA1_480911</name>
</gene>
<dbReference type="EMBL" id="LLXH01005304">
    <property type="protein sequence ID" value="PKC52696.1"/>
    <property type="molecule type" value="Genomic_DNA"/>
</dbReference>
<sequence>MREIQVWKHVLKWGLAQSPELPFDITNISKEDFKTLKNNVRQLNNSNEILGEYNLIAWESNESDESDDELDEENFGTTKDSFIFSFDNSVDVESYILSRGRFVDIVLLIKYEKIEK</sequence>
<dbReference type="VEuPathDB" id="FungiDB:RhiirA1_480911"/>
<reference evidence="1 2" key="2">
    <citation type="submission" date="2017-10" db="EMBL/GenBank/DDBJ databases">
        <title>Genome analyses suggest a sexual origin of heterokaryosis in a supposedly ancient asexual fungus.</title>
        <authorList>
            <person name="Corradi N."/>
            <person name="Sedzielewska K."/>
            <person name="Noel J."/>
            <person name="Charron P."/>
            <person name="Farinelli L."/>
            <person name="Marton T."/>
            <person name="Kruger M."/>
            <person name="Pelin A."/>
            <person name="Brachmann A."/>
            <person name="Corradi N."/>
        </authorList>
    </citation>
    <scope>NUCLEOTIDE SEQUENCE [LARGE SCALE GENOMIC DNA]</scope>
    <source>
        <strain evidence="1 2">A1</strain>
    </source>
</reference>
<evidence type="ECO:0000313" key="1">
    <source>
        <dbReference type="EMBL" id="PKC52696.1"/>
    </source>
</evidence>
<organism evidence="1 2">
    <name type="scientific">Rhizophagus irregularis</name>
    <dbReference type="NCBI Taxonomy" id="588596"/>
    <lineage>
        <taxon>Eukaryota</taxon>
        <taxon>Fungi</taxon>
        <taxon>Fungi incertae sedis</taxon>
        <taxon>Mucoromycota</taxon>
        <taxon>Glomeromycotina</taxon>
        <taxon>Glomeromycetes</taxon>
        <taxon>Glomerales</taxon>
        <taxon>Glomeraceae</taxon>
        <taxon>Rhizophagus</taxon>
    </lineage>
</organism>
<name>A0A2N0QNR8_9GLOM</name>
<proteinExistence type="predicted"/>
<reference evidence="1 2" key="1">
    <citation type="submission" date="2017-10" db="EMBL/GenBank/DDBJ databases">
        <title>Extensive intraspecific genome diversity in a model arbuscular mycorrhizal fungus.</title>
        <authorList>
            <person name="Chen E.C.H."/>
            <person name="Morin E."/>
            <person name="Baudet D."/>
            <person name="Noel J."/>
            <person name="Ndikumana S."/>
            <person name="Charron P."/>
            <person name="St-Onge C."/>
            <person name="Giorgi J."/>
            <person name="Grigoriev I.V."/>
            <person name="Roux C."/>
            <person name="Martin F.M."/>
            <person name="Corradi N."/>
        </authorList>
    </citation>
    <scope>NUCLEOTIDE SEQUENCE [LARGE SCALE GENOMIC DNA]</scope>
    <source>
        <strain evidence="1 2">A1</strain>
    </source>
</reference>
<dbReference type="AlphaFoldDB" id="A0A2N0QNR8"/>
<protein>
    <submittedName>
        <fullName evidence="1">Uncharacterized protein</fullName>
    </submittedName>
</protein>
<dbReference type="Proteomes" id="UP000232688">
    <property type="component" value="Unassembled WGS sequence"/>
</dbReference>
<comment type="caution">
    <text evidence="1">The sequence shown here is derived from an EMBL/GenBank/DDBJ whole genome shotgun (WGS) entry which is preliminary data.</text>
</comment>